<feature type="transmembrane region" description="Helical" evidence="3">
    <location>
        <begin position="153"/>
        <end position="178"/>
    </location>
</feature>
<dbReference type="PIRSF" id="PIRSF016661">
    <property type="entry name" value="BioY"/>
    <property type="match status" value="1"/>
</dbReference>
<keyword evidence="3" id="KW-0812">Transmembrane</keyword>
<protein>
    <recommendedName>
        <fullName evidence="2">Biotin transporter</fullName>
    </recommendedName>
</protein>
<feature type="transmembrane region" description="Helical" evidence="3">
    <location>
        <begin position="30"/>
        <end position="47"/>
    </location>
</feature>
<evidence type="ECO:0000256" key="2">
    <source>
        <dbReference type="PIRNR" id="PIRNR016661"/>
    </source>
</evidence>
<gene>
    <name evidence="4" type="ORF">SAMN05660462_01220</name>
</gene>
<evidence type="ECO:0000256" key="3">
    <source>
        <dbReference type="SAM" id="Phobius"/>
    </source>
</evidence>
<dbReference type="Gene3D" id="1.10.1760.20">
    <property type="match status" value="1"/>
</dbReference>
<dbReference type="RefSeq" id="WP_091728636.1">
    <property type="nucleotide sequence ID" value="NZ_FNQE01000011.1"/>
</dbReference>
<dbReference type="Pfam" id="PF02632">
    <property type="entry name" value="BioY"/>
    <property type="match status" value="1"/>
</dbReference>
<evidence type="ECO:0000256" key="1">
    <source>
        <dbReference type="ARBA" id="ARBA00010692"/>
    </source>
</evidence>
<comment type="similarity">
    <text evidence="1 2">Belongs to the BioY family.</text>
</comment>
<keyword evidence="2" id="KW-1003">Cell membrane</keyword>
<dbReference type="PANTHER" id="PTHR34295">
    <property type="entry name" value="BIOTIN TRANSPORTER BIOY"/>
    <property type="match status" value="1"/>
</dbReference>
<organism evidence="4 5">
    <name type="scientific">Proteiniborus ethanoligenes</name>
    <dbReference type="NCBI Taxonomy" id="415015"/>
    <lineage>
        <taxon>Bacteria</taxon>
        <taxon>Bacillati</taxon>
        <taxon>Bacillota</taxon>
        <taxon>Clostridia</taxon>
        <taxon>Eubacteriales</taxon>
        <taxon>Proteiniborus</taxon>
    </lineage>
</organism>
<keyword evidence="5" id="KW-1185">Reference proteome</keyword>
<dbReference type="STRING" id="415015.SAMN05660462_01220"/>
<keyword evidence="2" id="KW-0813">Transport</keyword>
<evidence type="ECO:0000313" key="4">
    <source>
        <dbReference type="EMBL" id="SDY91551.1"/>
    </source>
</evidence>
<feature type="transmembrane region" description="Helical" evidence="3">
    <location>
        <begin position="109"/>
        <end position="133"/>
    </location>
</feature>
<sequence>MKITTRDMILIGLFAALTAVGGFLKIPTPVVPFTLQVLFCAYAGVFLGSKNGLISQLLYVIIGLAGIPIFSKGGGLAYIYEPTFGYILGLILCAFIIGKVTEGAKECRFIRFFIASIAGLTAVYIIGVPYLYFMINRVAEVPITFSAAIKMGLIPFIVQDIIKCIIVAVTAVKIVPILGRLGYIPKKS</sequence>
<comment type="subcellular location">
    <subcellularLocation>
        <location evidence="2">Cell membrane</location>
        <topology evidence="2">Multi-pass membrane protein</topology>
    </subcellularLocation>
</comment>
<dbReference type="EMBL" id="FNQE01000011">
    <property type="protein sequence ID" value="SDY91551.1"/>
    <property type="molecule type" value="Genomic_DNA"/>
</dbReference>
<feature type="transmembrane region" description="Helical" evidence="3">
    <location>
        <begin position="7"/>
        <end position="24"/>
    </location>
</feature>
<proteinExistence type="inferred from homology"/>
<evidence type="ECO:0000313" key="5">
    <source>
        <dbReference type="Proteomes" id="UP000198625"/>
    </source>
</evidence>
<dbReference type="OrthoDB" id="9803495at2"/>
<keyword evidence="2 3" id="KW-0472">Membrane</keyword>
<dbReference type="GO" id="GO:0005886">
    <property type="term" value="C:plasma membrane"/>
    <property type="evidence" value="ECO:0007669"/>
    <property type="project" value="UniProtKB-SubCell"/>
</dbReference>
<dbReference type="GO" id="GO:0015225">
    <property type="term" value="F:biotin transmembrane transporter activity"/>
    <property type="evidence" value="ECO:0007669"/>
    <property type="project" value="UniProtKB-UniRule"/>
</dbReference>
<accession>A0A1H3NRJ3</accession>
<reference evidence="4 5" key="1">
    <citation type="submission" date="2016-10" db="EMBL/GenBank/DDBJ databases">
        <authorList>
            <person name="de Groot N.N."/>
        </authorList>
    </citation>
    <scope>NUCLEOTIDE SEQUENCE [LARGE SCALE GENOMIC DNA]</scope>
    <source>
        <strain evidence="4 5">DSM 21650</strain>
    </source>
</reference>
<feature type="transmembrane region" description="Helical" evidence="3">
    <location>
        <begin position="54"/>
        <end position="71"/>
    </location>
</feature>
<dbReference type="InterPro" id="IPR003784">
    <property type="entry name" value="BioY"/>
</dbReference>
<dbReference type="Proteomes" id="UP000198625">
    <property type="component" value="Unassembled WGS sequence"/>
</dbReference>
<keyword evidence="3" id="KW-1133">Transmembrane helix</keyword>
<dbReference type="AlphaFoldDB" id="A0A1H3NRJ3"/>
<name>A0A1H3NRJ3_9FIRM</name>
<dbReference type="PANTHER" id="PTHR34295:SF1">
    <property type="entry name" value="BIOTIN TRANSPORTER BIOY"/>
    <property type="match status" value="1"/>
</dbReference>
<feature type="transmembrane region" description="Helical" evidence="3">
    <location>
        <begin position="77"/>
        <end position="97"/>
    </location>
</feature>